<feature type="repeat" description="PPR" evidence="2">
    <location>
        <begin position="54"/>
        <end position="88"/>
    </location>
</feature>
<dbReference type="AlphaFoldDB" id="A0AAU9NNL1"/>
<proteinExistence type="predicted"/>
<dbReference type="NCBIfam" id="TIGR00756">
    <property type="entry name" value="PPR"/>
    <property type="match status" value="1"/>
</dbReference>
<dbReference type="Proteomes" id="UP001157418">
    <property type="component" value="Unassembled WGS sequence"/>
</dbReference>
<dbReference type="PANTHER" id="PTHR47926">
    <property type="entry name" value="PENTATRICOPEPTIDE REPEAT-CONTAINING PROTEIN"/>
    <property type="match status" value="1"/>
</dbReference>
<keyword evidence="1" id="KW-0677">Repeat</keyword>
<organism evidence="3 4">
    <name type="scientific">Lactuca virosa</name>
    <dbReference type="NCBI Taxonomy" id="75947"/>
    <lineage>
        <taxon>Eukaryota</taxon>
        <taxon>Viridiplantae</taxon>
        <taxon>Streptophyta</taxon>
        <taxon>Embryophyta</taxon>
        <taxon>Tracheophyta</taxon>
        <taxon>Spermatophyta</taxon>
        <taxon>Magnoliopsida</taxon>
        <taxon>eudicotyledons</taxon>
        <taxon>Gunneridae</taxon>
        <taxon>Pentapetalae</taxon>
        <taxon>asterids</taxon>
        <taxon>campanulids</taxon>
        <taxon>Asterales</taxon>
        <taxon>Asteraceae</taxon>
        <taxon>Cichorioideae</taxon>
        <taxon>Cichorieae</taxon>
        <taxon>Lactucinae</taxon>
        <taxon>Lactuca</taxon>
    </lineage>
</organism>
<gene>
    <name evidence="3" type="ORF">LVIROSA_LOCUS25645</name>
</gene>
<name>A0AAU9NNL1_9ASTR</name>
<dbReference type="InterPro" id="IPR002885">
    <property type="entry name" value="PPR_rpt"/>
</dbReference>
<dbReference type="GO" id="GO:0003723">
    <property type="term" value="F:RNA binding"/>
    <property type="evidence" value="ECO:0007669"/>
    <property type="project" value="InterPro"/>
</dbReference>
<dbReference type="Pfam" id="PF13041">
    <property type="entry name" value="PPR_2"/>
    <property type="match status" value="1"/>
</dbReference>
<dbReference type="Gene3D" id="1.25.40.10">
    <property type="entry name" value="Tetratricopeptide repeat domain"/>
    <property type="match status" value="1"/>
</dbReference>
<protein>
    <recommendedName>
        <fullName evidence="5">Pentatricopeptide repeat-containing protein</fullName>
    </recommendedName>
</protein>
<accession>A0AAU9NNL1</accession>
<comment type="caution">
    <text evidence="3">The sequence shown here is derived from an EMBL/GenBank/DDBJ whole genome shotgun (WGS) entry which is preliminary data.</text>
</comment>
<dbReference type="GO" id="GO:0009451">
    <property type="term" value="P:RNA modification"/>
    <property type="evidence" value="ECO:0007669"/>
    <property type="project" value="InterPro"/>
</dbReference>
<dbReference type="InterPro" id="IPR046960">
    <property type="entry name" value="PPR_At4g14850-like_plant"/>
</dbReference>
<reference evidence="3 4" key="1">
    <citation type="submission" date="2022-01" db="EMBL/GenBank/DDBJ databases">
        <authorList>
            <person name="Xiong W."/>
            <person name="Schranz E."/>
        </authorList>
    </citation>
    <scope>NUCLEOTIDE SEQUENCE [LARGE SCALE GENOMIC DNA]</scope>
</reference>
<evidence type="ECO:0000256" key="2">
    <source>
        <dbReference type="PROSITE-ProRule" id="PRU00708"/>
    </source>
</evidence>
<keyword evidence="4" id="KW-1185">Reference proteome</keyword>
<evidence type="ECO:0000313" key="3">
    <source>
        <dbReference type="EMBL" id="CAH1439452.1"/>
    </source>
</evidence>
<dbReference type="PROSITE" id="PS51375">
    <property type="entry name" value="PPR"/>
    <property type="match status" value="1"/>
</dbReference>
<evidence type="ECO:0000313" key="4">
    <source>
        <dbReference type="Proteomes" id="UP001157418"/>
    </source>
</evidence>
<dbReference type="PANTHER" id="PTHR47926:SF468">
    <property type="entry name" value="PENTATRICOPEPTIDE REPEAT-CONTAINING PROTEIN"/>
    <property type="match status" value="1"/>
</dbReference>
<dbReference type="EMBL" id="CAKMRJ010004862">
    <property type="protein sequence ID" value="CAH1439452.1"/>
    <property type="molecule type" value="Genomic_DNA"/>
</dbReference>
<evidence type="ECO:0008006" key="5">
    <source>
        <dbReference type="Google" id="ProtNLM"/>
    </source>
</evidence>
<dbReference type="InterPro" id="IPR011990">
    <property type="entry name" value="TPR-like_helical_dom_sf"/>
</dbReference>
<evidence type="ECO:0000256" key="1">
    <source>
        <dbReference type="ARBA" id="ARBA00022737"/>
    </source>
</evidence>
<sequence>MPTYIWKEMEKRFMGSEELDSNLFVSNSLITFYSKSQRLSDVARKHFDRIKQKDLVSWNSILSMSAMKGCRDDVIKFLYEMELQGVSPDIITWNGIITSLLNMVILKQL</sequence>